<keyword evidence="2" id="KW-0325">Glycoprotein</keyword>
<dbReference type="Pfam" id="PF07983">
    <property type="entry name" value="X8"/>
    <property type="match status" value="1"/>
</dbReference>
<protein>
    <submittedName>
        <fullName evidence="8 9">Major pollen allergen Ole e 10</fullName>
    </submittedName>
</protein>
<feature type="transmembrane region" description="Helical" evidence="5">
    <location>
        <begin position="140"/>
        <end position="158"/>
    </location>
</feature>
<dbReference type="PANTHER" id="PTHR31044">
    <property type="entry name" value="BETA-1,3 GLUCANASE"/>
    <property type="match status" value="1"/>
</dbReference>
<dbReference type="GO" id="GO:0005886">
    <property type="term" value="C:plasma membrane"/>
    <property type="evidence" value="ECO:0007669"/>
    <property type="project" value="UniProtKB-SubCell"/>
</dbReference>
<organism evidence="7 8">
    <name type="scientific">Raphanus sativus</name>
    <name type="common">Radish</name>
    <name type="synonym">Raphanus raphanistrum var. sativus</name>
    <dbReference type="NCBI Taxonomy" id="3726"/>
    <lineage>
        <taxon>Eukaryota</taxon>
        <taxon>Viridiplantae</taxon>
        <taxon>Streptophyta</taxon>
        <taxon>Embryophyta</taxon>
        <taxon>Tracheophyta</taxon>
        <taxon>Spermatophyta</taxon>
        <taxon>Magnoliopsida</taxon>
        <taxon>eudicotyledons</taxon>
        <taxon>Gunneridae</taxon>
        <taxon>Pentapetalae</taxon>
        <taxon>rosids</taxon>
        <taxon>malvids</taxon>
        <taxon>Brassicales</taxon>
        <taxon>Brassicaceae</taxon>
        <taxon>Brassiceae</taxon>
        <taxon>Raphanus</taxon>
    </lineage>
</organism>
<gene>
    <name evidence="8 9" type="primary">LOC108812427</name>
</gene>
<evidence type="ECO:0000313" key="7">
    <source>
        <dbReference type="Proteomes" id="UP000504610"/>
    </source>
</evidence>
<feature type="domain" description="X8" evidence="6">
    <location>
        <begin position="47"/>
        <end position="129"/>
    </location>
</feature>
<dbReference type="OrthoDB" id="421038at2759"/>
<evidence type="ECO:0000313" key="9">
    <source>
        <dbReference type="RefSeq" id="XP_056863121.1"/>
    </source>
</evidence>
<dbReference type="Proteomes" id="UP000504610">
    <property type="component" value="Chromosome 4"/>
</dbReference>
<dbReference type="GO" id="GO:0098552">
    <property type="term" value="C:side of membrane"/>
    <property type="evidence" value="ECO:0007669"/>
    <property type="project" value="UniProtKB-KW"/>
</dbReference>
<dbReference type="AlphaFoldDB" id="A0A9W3DH48"/>
<evidence type="ECO:0000256" key="2">
    <source>
        <dbReference type="ARBA" id="ARBA00022622"/>
    </source>
</evidence>
<dbReference type="PANTHER" id="PTHR31044:SF52">
    <property type="entry name" value="OS01G0631500 PROTEIN"/>
    <property type="match status" value="1"/>
</dbReference>
<dbReference type="InterPro" id="IPR012946">
    <property type="entry name" value="X8"/>
</dbReference>
<dbReference type="GO" id="GO:0009506">
    <property type="term" value="C:plasmodesma"/>
    <property type="evidence" value="ECO:0007669"/>
    <property type="project" value="UniProtKB-ARBA"/>
</dbReference>
<evidence type="ECO:0000256" key="4">
    <source>
        <dbReference type="ARBA" id="ARBA00023288"/>
    </source>
</evidence>
<accession>A0A9W3DH48</accession>
<reference evidence="7" key="1">
    <citation type="journal article" date="2019" name="Database">
        <title>The radish genome database (RadishGD): an integrated information resource for radish genomics.</title>
        <authorList>
            <person name="Yu H.J."/>
            <person name="Baek S."/>
            <person name="Lee Y.J."/>
            <person name="Cho A."/>
            <person name="Mun J.H."/>
        </authorList>
    </citation>
    <scope>NUCLEOTIDE SEQUENCE [LARGE SCALE GENOMIC DNA]</scope>
    <source>
        <strain evidence="7">cv. WK10039</strain>
    </source>
</reference>
<comment type="subcellular location">
    <subcellularLocation>
        <location evidence="1">Cell membrane</location>
        <topology evidence="1">Lipid-anchor</topology>
        <topology evidence="1">GPI-anchor</topology>
    </subcellularLocation>
</comment>
<proteinExistence type="predicted"/>
<keyword evidence="4" id="KW-0449">Lipoprotein</keyword>
<sequence>MAKASDYSTGLLRSEELYKFPFVLLFILTVTVGAAANPDDEKAPFPRWCLPKPGVSPENLQNIMNYVCSRIACPQSTTDPCFASSDFAVQAGIVMNLYYQRFGSTEQACFFSGNGMVVLTDPGSGSCLYPSSSSSTTTNGYFWFIISFICFGLLFRFTM</sequence>
<evidence type="ECO:0000256" key="3">
    <source>
        <dbReference type="ARBA" id="ARBA00022729"/>
    </source>
</evidence>
<dbReference type="RefSeq" id="XP_056863121.1">
    <property type="nucleotide sequence ID" value="XM_057007141.1"/>
</dbReference>
<keyword evidence="2" id="KW-0336">GPI-anchor</keyword>
<dbReference type="SMART" id="SM00768">
    <property type="entry name" value="X8"/>
    <property type="match status" value="1"/>
</dbReference>
<dbReference type="GeneID" id="108812427"/>
<keyword evidence="3" id="KW-0732">Signal</keyword>
<evidence type="ECO:0000256" key="5">
    <source>
        <dbReference type="SAM" id="Phobius"/>
    </source>
</evidence>
<keyword evidence="5" id="KW-0472">Membrane</keyword>
<keyword evidence="5" id="KW-0812">Transmembrane</keyword>
<evidence type="ECO:0000256" key="1">
    <source>
        <dbReference type="ARBA" id="ARBA00004609"/>
    </source>
</evidence>
<evidence type="ECO:0000313" key="8">
    <source>
        <dbReference type="RefSeq" id="XP_056863120.1"/>
    </source>
</evidence>
<reference evidence="8 9" key="2">
    <citation type="submission" date="2025-04" db="UniProtKB">
        <authorList>
            <consortium name="RefSeq"/>
        </authorList>
    </citation>
    <scope>IDENTIFICATION</scope>
    <source>
        <tissue evidence="8 9">Leaf</tissue>
    </source>
</reference>
<keyword evidence="7" id="KW-1185">Reference proteome</keyword>
<dbReference type="RefSeq" id="XP_056863120.1">
    <property type="nucleotide sequence ID" value="XM_057007140.1"/>
</dbReference>
<dbReference type="KEGG" id="rsz:108812427"/>
<name>A0A9W3DH48_RAPSA</name>
<evidence type="ECO:0000259" key="6">
    <source>
        <dbReference type="SMART" id="SM00768"/>
    </source>
</evidence>
<dbReference type="InterPro" id="IPR044788">
    <property type="entry name" value="X8_dom_prot"/>
</dbReference>
<feature type="transmembrane region" description="Helical" evidence="5">
    <location>
        <begin position="20"/>
        <end position="38"/>
    </location>
</feature>
<keyword evidence="5" id="KW-1133">Transmembrane helix</keyword>
<dbReference type="Gene3D" id="1.20.58.1040">
    <property type="match status" value="1"/>
</dbReference>